<comment type="caution">
    <text evidence="1">The sequence shown here is derived from an EMBL/GenBank/DDBJ whole genome shotgun (WGS) entry which is preliminary data.</text>
</comment>
<proteinExistence type="predicted"/>
<protein>
    <submittedName>
        <fullName evidence="1">Uncharacterized protein</fullName>
    </submittedName>
</protein>
<evidence type="ECO:0000313" key="2">
    <source>
        <dbReference type="Proteomes" id="UP000299102"/>
    </source>
</evidence>
<evidence type="ECO:0000313" key="1">
    <source>
        <dbReference type="EMBL" id="GBP12044.1"/>
    </source>
</evidence>
<dbReference type="AlphaFoldDB" id="A0A4C1TD28"/>
<dbReference type="Proteomes" id="UP000299102">
    <property type="component" value="Unassembled WGS sequence"/>
</dbReference>
<reference evidence="1 2" key="1">
    <citation type="journal article" date="2019" name="Commun. Biol.">
        <title>The bagworm genome reveals a unique fibroin gene that provides high tensile strength.</title>
        <authorList>
            <person name="Kono N."/>
            <person name="Nakamura H."/>
            <person name="Ohtoshi R."/>
            <person name="Tomita M."/>
            <person name="Numata K."/>
            <person name="Arakawa K."/>
        </authorList>
    </citation>
    <scope>NUCLEOTIDE SEQUENCE [LARGE SCALE GENOMIC DNA]</scope>
</reference>
<organism evidence="1 2">
    <name type="scientific">Eumeta variegata</name>
    <name type="common">Bagworm moth</name>
    <name type="synonym">Eumeta japonica</name>
    <dbReference type="NCBI Taxonomy" id="151549"/>
    <lineage>
        <taxon>Eukaryota</taxon>
        <taxon>Metazoa</taxon>
        <taxon>Ecdysozoa</taxon>
        <taxon>Arthropoda</taxon>
        <taxon>Hexapoda</taxon>
        <taxon>Insecta</taxon>
        <taxon>Pterygota</taxon>
        <taxon>Neoptera</taxon>
        <taxon>Endopterygota</taxon>
        <taxon>Lepidoptera</taxon>
        <taxon>Glossata</taxon>
        <taxon>Ditrysia</taxon>
        <taxon>Tineoidea</taxon>
        <taxon>Psychidae</taxon>
        <taxon>Oiketicinae</taxon>
        <taxon>Eumeta</taxon>
    </lineage>
</organism>
<sequence length="142" mass="15839">MLEHCKYADVRVNATAEQSVGLVIRNRGGGCPCAFTSPSTGTRPTTEDGIASRAENLNGRLRPLAELVKSFNTLENFRRPGLRMHKQARHPAWATRPLSTFEYRYKSLSAVPRHSGRLGSQPLTRGRSVIHFAQSRLVVNLR</sequence>
<gene>
    <name evidence="1" type="ORF">EVAR_5881_1</name>
</gene>
<keyword evidence="2" id="KW-1185">Reference proteome</keyword>
<dbReference type="EMBL" id="BGZK01000049">
    <property type="protein sequence ID" value="GBP12044.1"/>
    <property type="molecule type" value="Genomic_DNA"/>
</dbReference>
<name>A0A4C1TD28_EUMVA</name>
<accession>A0A4C1TD28</accession>